<proteinExistence type="predicted"/>
<dbReference type="EMBL" id="BLZR01000001">
    <property type="protein sequence ID" value="GFP76219.1"/>
    <property type="molecule type" value="Genomic_DNA"/>
</dbReference>
<accession>A0A6V8SG77</accession>
<evidence type="ECO:0000313" key="2">
    <source>
        <dbReference type="Proteomes" id="UP000580568"/>
    </source>
</evidence>
<dbReference type="Proteomes" id="UP000580568">
    <property type="component" value="Unassembled WGS sequence"/>
</dbReference>
<gene>
    <name evidence="1" type="ORF">bsdtw1_02320</name>
</gene>
<evidence type="ECO:0000313" key="1">
    <source>
        <dbReference type="EMBL" id="GFP76219.1"/>
    </source>
</evidence>
<reference evidence="1 2" key="1">
    <citation type="submission" date="2020-07" db="EMBL/GenBank/DDBJ databases">
        <title>A new beta-1,3-glucan-decomposing anaerobic bacterium isolated from anoxic soil subjected to biological soil disinfestation.</title>
        <authorList>
            <person name="Ueki A."/>
            <person name="Tonouchi A."/>
        </authorList>
    </citation>
    <scope>NUCLEOTIDE SEQUENCE [LARGE SCALE GENOMIC DNA]</scope>
    <source>
        <strain evidence="1 2">TW1</strain>
    </source>
</reference>
<protein>
    <submittedName>
        <fullName evidence="1">Uncharacterized protein</fullName>
    </submittedName>
</protein>
<dbReference type="AlphaFoldDB" id="A0A6V8SG77"/>
<comment type="caution">
    <text evidence="1">The sequence shown here is derived from an EMBL/GenBank/DDBJ whole genome shotgun (WGS) entry which is preliminary data.</text>
</comment>
<keyword evidence="2" id="KW-1185">Reference proteome</keyword>
<sequence length="207" mass="24091">MKNLIITTLTTSILITSPIDFEHKKFYDIKQFSGIEDFFNTSDGLDSKIHGKVIFSNKSEEALNNETLTLEKAINSGYIVEIPEQDFNINVNNDNLFVYNIRRLDVFMDNINNKISDRIRIVKYAREYGNTWVNKLCDLEYNGLIIKIEVYDTYSDPKRFIKSPATYEDKIVKRDYNEYLWYGICSNDSENDGCATLISLKKSEIVK</sequence>
<name>A0A6V8SG77_9CLOT</name>
<organism evidence="1 2">
    <name type="scientific">Clostridium fungisolvens</name>
    <dbReference type="NCBI Taxonomy" id="1604897"/>
    <lineage>
        <taxon>Bacteria</taxon>
        <taxon>Bacillati</taxon>
        <taxon>Bacillota</taxon>
        <taxon>Clostridia</taxon>
        <taxon>Eubacteriales</taxon>
        <taxon>Clostridiaceae</taxon>
        <taxon>Clostridium</taxon>
    </lineage>
</organism>
<dbReference type="RefSeq" id="WP_183277662.1">
    <property type="nucleotide sequence ID" value="NZ_BLZR01000001.1"/>
</dbReference>